<dbReference type="Proteomes" id="UP001367508">
    <property type="component" value="Unassembled WGS sequence"/>
</dbReference>
<protein>
    <recommendedName>
        <fullName evidence="1">C2H2-type domain-containing protein</fullName>
    </recommendedName>
</protein>
<gene>
    <name evidence="2" type="ORF">VNO77_14624</name>
</gene>
<dbReference type="EMBL" id="JAYMYQ010000003">
    <property type="protein sequence ID" value="KAK7344697.1"/>
    <property type="molecule type" value="Genomic_DNA"/>
</dbReference>
<dbReference type="AlphaFoldDB" id="A0AAN9LYV6"/>
<evidence type="ECO:0000259" key="1">
    <source>
        <dbReference type="PROSITE" id="PS00028"/>
    </source>
</evidence>
<dbReference type="PROSITE" id="PS00028">
    <property type="entry name" value="ZINC_FINGER_C2H2_1"/>
    <property type="match status" value="1"/>
</dbReference>
<sequence>MTMVKNIVDICYQLGTFNYRQSTHQNNHNINITCRLCNQVLSSFQAFKAHIESHFAHQNHTKRGIYSSNLINYSQREMIPSPLQLNIPRPVMMQRTKHFVNNGNFHSSPQQPKVISQPGRNSFPQLIQVLHCPPNRQKEMEVSPSDGTKPFINLLEKPINDNKFINWANLNCNILDLALRL</sequence>
<keyword evidence="3" id="KW-1185">Reference proteome</keyword>
<proteinExistence type="predicted"/>
<name>A0AAN9LYV6_CANGL</name>
<feature type="domain" description="C2H2-type" evidence="1">
    <location>
        <begin position="34"/>
        <end position="54"/>
    </location>
</feature>
<comment type="caution">
    <text evidence="2">The sequence shown here is derived from an EMBL/GenBank/DDBJ whole genome shotgun (WGS) entry which is preliminary data.</text>
</comment>
<accession>A0AAN9LYV6</accession>
<dbReference type="InterPro" id="IPR013087">
    <property type="entry name" value="Znf_C2H2_type"/>
</dbReference>
<reference evidence="2 3" key="1">
    <citation type="submission" date="2024-01" db="EMBL/GenBank/DDBJ databases">
        <title>The genomes of 5 underutilized Papilionoideae crops provide insights into root nodulation and disease resistanc.</title>
        <authorList>
            <person name="Jiang F."/>
        </authorList>
    </citation>
    <scope>NUCLEOTIDE SEQUENCE [LARGE SCALE GENOMIC DNA]</scope>
    <source>
        <strain evidence="2">LVBAO_FW01</strain>
        <tissue evidence="2">Leaves</tissue>
    </source>
</reference>
<organism evidence="2 3">
    <name type="scientific">Canavalia gladiata</name>
    <name type="common">Sword bean</name>
    <name type="synonym">Dolichos gladiatus</name>
    <dbReference type="NCBI Taxonomy" id="3824"/>
    <lineage>
        <taxon>Eukaryota</taxon>
        <taxon>Viridiplantae</taxon>
        <taxon>Streptophyta</taxon>
        <taxon>Embryophyta</taxon>
        <taxon>Tracheophyta</taxon>
        <taxon>Spermatophyta</taxon>
        <taxon>Magnoliopsida</taxon>
        <taxon>eudicotyledons</taxon>
        <taxon>Gunneridae</taxon>
        <taxon>Pentapetalae</taxon>
        <taxon>rosids</taxon>
        <taxon>fabids</taxon>
        <taxon>Fabales</taxon>
        <taxon>Fabaceae</taxon>
        <taxon>Papilionoideae</taxon>
        <taxon>50 kb inversion clade</taxon>
        <taxon>NPAAA clade</taxon>
        <taxon>indigoferoid/millettioid clade</taxon>
        <taxon>Phaseoleae</taxon>
        <taxon>Canavalia</taxon>
    </lineage>
</organism>
<evidence type="ECO:0000313" key="3">
    <source>
        <dbReference type="Proteomes" id="UP001367508"/>
    </source>
</evidence>
<evidence type="ECO:0000313" key="2">
    <source>
        <dbReference type="EMBL" id="KAK7344697.1"/>
    </source>
</evidence>